<evidence type="ECO:0000256" key="1">
    <source>
        <dbReference type="SAM" id="MobiDB-lite"/>
    </source>
</evidence>
<evidence type="ECO:0000313" key="2">
    <source>
        <dbReference type="EMBL" id="GIZ00705.1"/>
    </source>
</evidence>
<evidence type="ECO:0000313" key="3">
    <source>
        <dbReference type="Proteomes" id="UP001054945"/>
    </source>
</evidence>
<accession>A0AAV4Y138</accession>
<organism evidence="2 3">
    <name type="scientific">Caerostris extrusa</name>
    <name type="common">Bark spider</name>
    <name type="synonym">Caerostris bankana</name>
    <dbReference type="NCBI Taxonomy" id="172846"/>
    <lineage>
        <taxon>Eukaryota</taxon>
        <taxon>Metazoa</taxon>
        <taxon>Ecdysozoa</taxon>
        <taxon>Arthropoda</taxon>
        <taxon>Chelicerata</taxon>
        <taxon>Arachnida</taxon>
        <taxon>Araneae</taxon>
        <taxon>Araneomorphae</taxon>
        <taxon>Entelegynae</taxon>
        <taxon>Araneoidea</taxon>
        <taxon>Araneidae</taxon>
        <taxon>Caerostris</taxon>
    </lineage>
</organism>
<sequence>MPSFKRLIHIFHPAFRTEHHLPMLTHDCVPIMSPIATLPVFEHPSSHARKTRAQKVSVCKHTLRGERGKTRGFFRHFLQEETAHRIVEKDESSGDNWRVSRWSNSERI</sequence>
<dbReference type="EMBL" id="BPLR01001196">
    <property type="protein sequence ID" value="GIZ00705.1"/>
    <property type="molecule type" value="Genomic_DNA"/>
</dbReference>
<name>A0AAV4Y138_CAEEX</name>
<feature type="region of interest" description="Disordered" evidence="1">
    <location>
        <begin position="89"/>
        <end position="108"/>
    </location>
</feature>
<gene>
    <name evidence="2" type="ORF">CEXT_118261</name>
</gene>
<dbReference type="Proteomes" id="UP001054945">
    <property type="component" value="Unassembled WGS sequence"/>
</dbReference>
<comment type="caution">
    <text evidence="2">The sequence shown here is derived from an EMBL/GenBank/DDBJ whole genome shotgun (WGS) entry which is preliminary data.</text>
</comment>
<proteinExistence type="predicted"/>
<protein>
    <submittedName>
        <fullName evidence="2">Uncharacterized protein</fullName>
    </submittedName>
</protein>
<keyword evidence="3" id="KW-1185">Reference proteome</keyword>
<reference evidence="2 3" key="1">
    <citation type="submission" date="2021-06" db="EMBL/GenBank/DDBJ databases">
        <title>Caerostris extrusa draft genome.</title>
        <authorList>
            <person name="Kono N."/>
            <person name="Arakawa K."/>
        </authorList>
    </citation>
    <scope>NUCLEOTIDE SEQUENCE [LARGE SCALE GENOMIC DNA]</scope>
</reference>
<dbReference type="AlphaFoldDB" id="A0AAV4Y138"/>